<evidence type="ECO:0000313" key="9">
    <source>
        <dbReference type="EMBL" id="VYT08941.1"/>
    </source>
</evidence>
<dbReference type="Pfam" id="PF06081">
    <property type="entry name" value="ArAE_1"/>
    <property type="match status" value="1"/>
</dbReference>
<keyword evidence="2" id="KW-1003">Cell membrane</keyword>
<protein>
    <recommendedName>
        <fullName evidence="8">Putative aromatic acid exporter C-terminal domain-containing protein</fullName>
    </recommendedName>
</protein>
<accession>A0A6N2TXV4</accession>
<feature type="transmembrane region" description="Helical" evidence="7">
    <location>
        <begin position="12"/>
        <end position="30"/>
    </location>
</feature>
<keyword evidence="4 7" id="KW-1133">Transmembrane helix</keyword>
<gene>
    <name evidence="9" type="ORF">CNLFYP112_01753</name>
</gene>
<feature type="transmembrane region" description="Helical" evidence="7">
    <location>
        <begin position="36"/>
        <end position="54"/>
    </location>
</feature>
<feature type="transmembrane region" description="Helical" evidence="7">
    <location>
        <begin position="124"/>
        <end position="149"/>
    </location>
</feature>
<dbReference type="InterPro" id="IPR038323">
    <property type="entry name" value="ArAE_1_C_sf"/>
</dbReference>
<dbReference type="InterPro" id="IPR021062">
    <property type="entry name" value="ArAE_1_C"/>
</dbReference>
<evidence type="ECO:0000256" key="7">
    <source>
        <dbReference type="SAM" id="Phobius"/>
    </source>
</evidence>
<dbReference type="Gene3D" id="1.20.120.940">
    <property type="entry name" value="Putative aromatic acid exporter, C-terminal domain"/>
    <property type="match status" value="1"/>
</dbReference>
<dbReference type="PANTHER" id="PTHR40064">
    <property type="entry name" value="MEMBRANE PROTEIN-RELATED"/>
    <property type="match status" value="1"/>
</dbReference>
<dbReference type="GO" id="GO:0005886">
    <property type="term" value="C:plasma membrane"/>
    <property type="evidence" value="ECO:0007669"/>
    <property type="project" value="UniProtKB-SubCell"/>
</dbReference>
<dbReference type="PANTHER" id="PTHR40064:SF1">
    <property type="entry name" value="MEMBRANE PROTEIN"/>
    <property type="match status" value="1"/>
</dbReference>
<comment type="subcellular location">
    <subcellularLocation>
        <location evidence="1">Cell membrane</location>
        <topology evidence="1">Multi-pass membrane protein</topology>
    </subcellularLocation>
</comment>
<evidence type="ECO:0000256" key="3">
    <source>
        <dbReference type="ARBA" id="ARBA00022692"/>
    </source>
</evidence>
<evidence type="ECO:0000256" key="1">
    <source>
        <dbReference type="ARBA" id="ARBA00004651"/>
    </source>
</evidence>
<evidence type="ECO:0000256" key="2">
    <source>
        <dbReference type="ARBA" id="ARBA00022475"/>
    </source>
</evidence>
<dbReference type="InterPro" id="IPR010343">
    <property type="entry name" value="ArAE_1"/>
</dbReference>
<name>A0A6N2TXV4_9FIRM</name>
<dbReference type="AlphaFoldDB" id="A0A6N2TXV4"/>
<sequence>MSEHVKLKRQKLLLLALKTAIGGSAAIYIAEKIGLQFAPSAGIIAMLSLVSTKWGTLKLSLLRVLTFLMSVALCWGIFHLMSGKWIEFGIFLFFLILICDKLGCRNTISVNAVIGTHFLATQDFSAAFIFDEFLLVAIGITIAIILNLFHINGSHEQDIIQSMRHVERQMQEILEELAGYLKQQVIGEHVWRDISALEKDLEEFVEQAVEYQNNTFHSHPSYYIYYFEMRLKQCGVLQSLHAEMQKIRNLPRQADIISDYIKEVKKHVTEMNDPKLQMKQLERVLEQMKEHALPRNFEEFENEAKLYHIMMDLEEFLMYKKRFIESIDAKQFRIYWKREIEGQSIKESR</sequence>
<feature type="domain" description="Putative aromatic acid exporter C-terminal" evidence="8">
    <location>
        <begin position="157"/>
        <end position="321"/>
    </location>
</feature>
<dbReference type="Pfam" id="PF11728">
    <property type="entry name" value="ArAE_1_C"/>
    <property type="match status" value="1"/>
</dbReference>
<evidence type="ECO:0000256" key="4">
    <source>
        <dbReference type="ARBA" id="ARBA00022989"/>
    </source>
</evidence>
<feature type="coiled-coil region" evidence="6">
    <location>
        <begin position="163"/>
        <end position="214"/>
    </location>
</feature>
<organism evidence="9">
    <name type="scientific">[Clostridium] nexile</name>
    <dbReference type="NCBI Taxonomy" id="29361"/>
    <lineage>
        <taxon>Bacteria</taxon>
        <taxon>Bacillati</taxon>
        <taxon>Bacillota</taxon>
        <taxon>Clostridia</taxon>
        <taxon>Lachnospirales</taxon>
        <taxon>Lachnospiraceae</taxon>
        <taxon>Tyzzerella</taxon>
    </lineage>
</organism>
<keyword evidence="6" id="KW-0175">Coiled coil</keyword>
<dbReference type="InterPro" id="IPR052984">
    <property type="entry name" value="UPF0421"/>
</dbReference>
<dbReference type="EMBL" id="CACRTG010000013">
    <property type="protein sequence ID" value="VYT08941.1"/>
    <property type="molecule type" value="Genomic_DNA"/>
</dbReference>
<evidence type="ECO:0000256" key="5">
    <source>
        <dbReference type="ARBA" id="ARBA00023136"/>
    </source>
</evidence>
<evidence type="ECO:0000256" key="6">
    <source>
        <dbReference type="SAM" id="Coils"/>
    </source>
</evidence>
<reference evidence="9" key="1">
    <citation type="submission" date="2019-11" db="EMBL/GenBank/DDBJ databases">
        <authorList>
            <person name="Feng L."/>
        </authorList>
    </citation>
    <scope>NUCLEOTIDE SEQUENCE</scope>
    <source>
        <strain evidence="9">CnexileLFYP112</strain>
    </source>
</reference>
<keyword evidence="5 7" id="KW-0472">Membrane</keyword>
<evidence type="ECO:0000259" key="8">
    <source>
        <dbReference type="Pfam" id="PF11728"/>
    </source>
</evidence>
<feature type="transmembrane region" description="Helical" evidence="7">
    <location>
        <begin position="85"/>
        <end position="103"/>
    </location>
</feature>
<proteinExistence type="predicted"/>
<feature type="transmembrane region" description="Helical" evidence="7">
    <location>
        <begin position="61"/>
        <end position="79"/>
    </location>
</feature>
<keyword evidence="3 7" id="KW-0812">Transmembrane</keyword>